<dbReference type="GO" id="GO:0006890">
    <property type="term" value="P:retrograde vesicle-mediated transport, Golgi to endoplasmic reticulum"/>
    <property type="evidence" value="ECO:0007669"/>
    <property type="project" value="TreeGrafter"/>
</dbReference>
<evidence type="ECO:0000256" key="6">
    <source>
        <dbReference type="PIRNR" id="PIRNR016013"/>
    </source>
</evidence>
<dbReference type="EMBL" id="BLIY01000003">
    <property type="protein sequence ID" value="GFE52830.1"/>
    <property type="molecule type" value="Genomic_DNA"/>
</dbReference>
<comment type="subcellular location">
    <subcellularLocation>
        <location evidence="1">Membrane</location>
        <topology evidence="1">Multi-pass membrane protein</topology>
    </subcellularLocation>
</comment>
<protein>
    <recommendedName>
        <fullName evidence="6">Protein RER1</fullName>
    </recommendedName>
</protein>
<dbReference type="PIRSF" id="PIRSF016013">
    <property type="entry name" value="AtER_Rer1p"/>
    <property type="match status" value="1"/>
</dbReference>
<keyword evidence="5 6" id="KW-0472">Membrane</keyword>
<evidence type="ECO:0000256" key="3">
    <source>
        <dbReference type="ARBA" id="ARBA00022692"/>
    </source>
</evidence>
<feature type="transmembrane region" description="Helical" evidence="7">
    <location>
        <begin position="166"/>
        <end position="182"/>
    </location>
</feature>
<keyword evidence="3 7" id="KW-0812">Transmembrane</keyword>
<gene>
    <name evidence="8" type="ORF">BaOVIS_002340</name>
</gene>
<accession>A0A9W5WTG0</accession>
<reference evidence="8" key="1">
    <citation type="submission" date="2019-12" db="EMBL/GenBank/DDBJ databases">
        <title>Genome sequence of Babesia ovis.</title>
        <authorList>
            <person name="Yamagishi J."/>
            <person name="Sevinc F."/>
            <person name="Xuan X."/>
        </authorList>
    </citation>
    <scope>NUCLEOTIDE SEQUENCE</scope>
    <source>
        <strain evidence="8">Selcuk</strain>
    </source>
</reference>
<dbReference type="Proteomes" id="UP001057455">
    <property type="component" value="Unassembled WGS sequence"/>
</dbReference>
<sequence>MADTLMNESTPMEPRGIPGQMLFYFRMLRQVVLDWLSPRLFLRWMYFTIVFIAFWHHIFGNGMHFVIAYMYAVYALNLVLRFITPLDFDDLCAAHEEANGGTILPSSEDKPKEITLEKMRKSENVYEFKPFMRQMNEFTFWLALVRASHLSYICTCFEFLDVPVFWPLLVIYFVMLFATTMRQQLENMIKYKYVPFNIGKKTYGAITRQSK</sequence>
<dbReference type="PANTHER" id="PTHR10743:SF0">
    <property type="entry name" value="PROTEIN RER1"/>
    <property type="match status" value="1"/>
</dbReference>
<evidence type="ECO:0000313" key="9">
    <source>
        <dbReference type="Proteomes" id="UP001057455"/>
    </source>
</evidence>
<keyword evidence="4 7" id="KW-1133">Transmembrane helix</keyword>
<comment type="similarity">
    <text evidence="2 6">Belongs to the RER1 family.</text>
</comment>
<comment type="caution">
    <text evidence="8">The sequence shown here is derived from an EMBL/GenBank/DDBJ whole genome shotgun (WGS) entry which is preliminary data.</text>
</comment>
<proteinExistence type="inferred from homology"/>
<dbReference type="InterPro" id="IPR004932">
    <property type="entry name" value="Rer1"/>
</dbReference>
<name>A0A9W5WTG0_BABOV</name>
<feature type="transmembrane region" description="Helical" evidence="7">
    <location>
        <begin position="65"/>
        <end position="83"/>
    </location>
</feature>
<evidence type="ECO:0000256" key="4">
    <source>
        <dbReference type="ARBA" id="ARBA00022989"/>
    </source>
</evidence>
<evidence type="ECO:0000256" key="1">
    <source>
        <dbReference type="ARBA" id="ARBA00004141"/>
    </source>
</evidence>
<keyword evidence="9" id="KW-1185">Reference proteome</keyword>
<feature type="transmembrane region" description="Helical" evidence="7">
    <location>
        <begin position="138"/>
        <end position="160"/>
    </location>
</feature>
<dbReference type="OrthoDB" id="448250at2759"/>
<evidence type="ECO:0000256" key="7">
    <source>
        <dbReference type="SAM" id="Phobius"/>
    </source>
</evidence>
<evidence type="ECO:0000256" key="2">
    <source>
        <dbReference type="ARBA" id="ARBA00006070"/>
    </source>
</evidence>
<dbReference type="GO" id="GO:0000139">
    <property type="term" value="C:Golgi membrane"/>
    <property type="evidence" value="ECO:0007669"/>
    <property type="project" value="TreeGrafter"/>
</dbReference>
<organism evidence="8 9">
    <name type="scientific">Babesia ovis</name>
    <dbReference type="NCBI Taxonomy" id="5869"/>
    <lineage>
        <taxon>Eukaryota</taxon>
        <taxon>Sar</taxon>
        <taxon>Alveolata</taxon>
        <taxon>Apicomplexa</taxon>
        <taxon>Aconoidasida</taxon>
        <taxon>Piroplasmida</taxon>
        <taxon>Babesiidae</taxon>
        <taxon>Babesia</taxon>
    </lineage>
</organism>
<dbReference type="GO" id="GO:0005783">
    <property type="term" value="C:endoplasmic reticulum"/>
    <property type="evidence" value="ECO:0007669"/>
    <property type="project" value="GOC"/>
</dbReference>
<dbReference type="GO" id="GO:0006621">
    <property type="term" value="P:protein retention in ER lumen"/>
    <property type="evidence" value="ECO:0007669"/>
    <property type="project" value="TreeGrafter"/>
</dbReference>
<evidence type="ECO:0000313" key="8">
    <source>
        <dbReference type="EMBL" id="GFE52830.1"/>
    </source>
</evidence>
<dbReference type="PANTHER" id="PTHR10743">
    <property type="entry name" value="PROTEIN RER1"/>
    <property type="match status" value="1"/>
</dbReference>
<dbReference type="Pfam" id="PF03248">
    <property type="entry name" value="Rer1"/>
    <property type="match status" value="1"/>
</dbReference>
<evidence type="ECO:0000256" key="5">
    <source>
        <dbReference type="ARBA" id="ARBA00023136"/>
    </source>
</evidence>
<feature type="transmembrane region" description="Helical" evidence="7">
    <location>
        <begin position="40"/>
        <end position="59"/>
    </location>
</feature>
<comment type="function">
    <text evidence="6">Involved in the retrieval of endoplasmic reticulum membrane proteins from the early Golgi compartment.</text>
</comment>
<dbReference type="AlphaFoldDB" id="A0A9W5WTG0"/>